<dbReference type="InterPro" id="IPR002156">
    <property type="entry name" value="RNaseH_domain"/>
</dbReference>
<dbReference type="PANTHER" id="PTHR47074">
    <property type="entry name" value="BNAC02G40300D PROTEIN"/>
    <property type="match status" value="1"/>
</dbReference>
<reference evidence="2" key="1">
    <citation type="journal article" date="2023" name="Plant J.">
        <title>Genome sequences and population genomics provide insights into the demographic history, inbreeding, and mutation load of two 'living fossil' tree species of Dipteronia.</title>
        <authorList>
            <person name="Feng Y."/>
            <person name="Comes H.P."/>
            <person name="Chen J."/>
            <person name="Zhu S."/>
            <person name="Lu R."/>
            <person name="Zhang X."/>
            <person name="Li P."/>
            <person name="Qiu J."/>
            <person name="Olsen K.M."/>
            <person name="Qiu Y."/>
        </authorList>
    </citation>
    <scope>NUCLEOTIDE SEQUENCE</scope>
    <source>
        <strain evidence="2">NBL</strain>
    </source>
</reference>
<organism evidence="2 3">
    <name type="scientific">Dipteronia sinensis</name>
    <dbReference type="NCBI Taxonomy" id="43782"/>
    <lineage>
        <taxon>Eukaryota</taxon>
        <taxon>Viridiplantae</taxon>
        <taxon>Streptophyta</taxon>
        <taxon>Embryophyta</taxon>
        <taxon>Tracheophyta</taxon>
        <taxon>Spermatophyta</taxon>
        <taxon>Magnoliopsida</taxon>
        <taxon>eudicotyledons</taxon>
        <taxon>Gunneridae</taxon>
        <taxon>Pentapetalae</taxon>
        <taxon>rosids</taxon>
        <taxon>malvids</taxon>
        <taxon>Sapindales</taxon>
        <taxon>Sapindaceae</taxon>
        <taxon>Hippocastanoideae</taxon>
        <taxon>Acereae</taxon>
        <taxon>Dipteronia</taxon>
    </lineage>
</organism>
<dbReference type="Proteomes" id="UP001281410">
    <property type="component" value="Unassembled WGS sequence"/>
</dbReference>
<protein>
    <recommendedName>
        <fullName evidence="1">RNase H type-1 domain-containing protein</fullName>
    </recommendedName>
</protein>
<dbReference type="Pfam" id="PF13456">
    <property type="entry name" value="RVT_3"/>
    <property type="match status" value="1"/>
</dbReference>
<dbReference type="PANTHER" id="PTHR47074:SF11">
    <property type="entry name" value="REVERSE TRANSCRIPTASE-LIKE PROTEIN"/>
    <property type="match status" value="1"/>
</dbReference>
<dbReference type="GO" id="GO:0003676">
    <property type="term" value="F:nucleic acid binding"/>
    <property type="evidence" value="ECO:0007669"/>
    <property type="project" value="InterPro"/>
</dbReference>
<feature type="domain" description="RNase H type-1" evidence="1">
    <location>
        <begin position="218"/>
        <end position="262"/>
    </location>
</feature>
<dbReference type="GO" id="GO:0004523">
    <property type="term" value="F:RNA-DNA hybrid ribonuclease activity"/>
    <property type="evidence" value="ECO:0007669"/>
    <property type="project" value="InterPro"/>
</dbReference>
<evidence type="ECO:0000313" key="3">
    <source>
        <dbReference type="Proteomes" id="UP001281410"/>
    </source>
</evidence>
<dbReference type="InterPro" id="IPR052929">
    <property type="entry name" value="RNase_H-like_EbsB-rel"/>
</dbReference>
<dbReference type="EMBL" id="JANJYJ010000003">
    <property type="protein sequence ID" value="KAK3223637.1"/>
    <property type="molecule type" value="Genomic_DNA"/>
</dbReference>
<evidence type="ECO:0000313" key="2">
    <source>
        <dbReference type="EMBL" id="KAK3223637.1"/>
    </source>
</evidence>
<gene>
    <name evidence="2" type="ORF">Dsin_010662</name>
</gene>
<keyword evidence="3" id="KW-1185">Reference proteome</keyword>
<evidence type="ECO:0000259" key="1">
    <source>
        <dbReference type="Pfam" id="PF13456"/>
    </source>
</evidence>
<proteinExistence type="predicted"/>
<name>A0AAE0AT52_9ROSI</name>
<accession>A0AAE0AT52</accession>
<comment type="caution">
    <text evidence="2">The sequence shown here is derived from an EMBL/GenBank/DDBJ whole genome shotgun (WGS) entry which is preliminary data.</text>
</comment>
<dbReference type="AlphaFoldDB" id="A0AAE0AT52"/>
<sequence>MMFLIETKVDNVRLEKLQVLIGYSEVGAAVGNFEMRRVKRFHFEEYWVDKRECQELVAGVWEGSNNLDPVTYVIGKIGVSAARLKVWSRNCNQQLRADIANKKKELIAASNDIGHGSWQRIRGLKSQFKGFLDTEERYWRQRSRVEWLRSGDRNTSCRRIRLQLGPSYGKSGLYSVKNGYHLGCSLEKVTSSSGLDSTEGWWKCLWRIDIPLKVERIGFGIVIRDATGFVMASGSQSAAATYSPMVAETDAILRGLQFAGDTGNVAVQYVPRKANQVAHFLAKNAFVSA</sequence>